<dbReference type="SUPFAM" id="SSF53335">
    <property type="entry name" value="S-adenosyl-L-methionine-dependent methyltransferases"/>
    <property type="match status" value="1"/>
</dbReference>
<dbReference type="InterPro" id="IPR029063">
    <property type="entry name" value="SAM-dependent_MTases_sf"/>
</dbReference>
<dbReference type="InterPro" id="IPR036804">
    <property type="entry name" value="CheR_N_sf"/>
</dbReference>
<dbReference type="Gene3D" id="3.40.50.150">
    <property type="entry name" value="Vaccinia Virus protein VP39"/>
    <property type="match status" value="1"/>
</dbReference>
<comment type="catalytic activity">
    <reaction evidence="1 5">
        <text>L-glutamyl-[protein] + S-adenosyl-L-methionine = [protein]-L-glutamate 5-O-methyl ester + S-adenosyl-L-homocysteine</text>
        <dbReference type="Rhea" id="RHEA:24452"/>
        <dbReference type="Rhea" id="RHEA-COMP:10208"/>
        <dbReference type="Rhea" id="RHEA-COMP:10311"/>
        <dbReference type="ChEBI" id="CHEBI:29973"/>
        <dbReference type="ChEBI" id="CHEBI:57856"/>
        <dbReference type="ChEBI" id="CHEBI:59789"/>
        <dbReference type="ChEBI" id="CHEBI:82795"/>
        <dbReference type="EC" id="2.1.1.80"/>
    </reaction>
</comment>
<evidence type="ECO:0000256" key="1">
    <source>
        <dbReference type="ARBA" id="ARBA00001541"/>
    </source>
</evidence>
<evidence type="ECO:0000313" key="7">
    <source>
        <dbReference type="EMBL" id="MCB5362803.1"/>
    </source>
</evidence>
<dbReference type="CDD" id="cd02440">
    <property type="entry name" value="AdoMet_MTases"/>
    <property type="match status" value="1"/>
</dbReference>
<dbReference type="Pfam" id="PF03705">
    <property type="entry name" value="CheR_N"/>
    <property type="match status" value="1"/>
</dbReference>
<dbReference type="EC" id="2.1.1.80" evidence="5"/>
<dbReference type="EMBL" id="JACDXW010000002">
    <property type="protein sequence ID" value="MCB5362803.1"/>
    <property type="molecule type" value="Genomic_DNA"/>
</dbReference>
<evidence type="ECO:0000256" key="3">
    <source>
        <dbReference type="ARBA" id="ARBA00022679"/>
    </source>
</evidence>
<keyword evidence="4 5" id="KW-0949">S-adenosyl-L-methionine</keyword>
<dbReference type="Proteomes" id="UP000776983">
    <property type="component" value="Unassembled WGS sequence"/>
</dbReference>
<sequence length="281" mass="31668">MTASGSRLFSAPATQLPMSSEDFAQAARLLSDRTGIVLGDHKEEMTARVLDAQARKSGQGSVAAYLAYLRQHPQAEIWQSFINAFTVNHTAFFRERHHFEILADFAKQRPAPISVWCCAASTGEEAYTIAMTLLEVCGRAPSRVSVLATDIDSKAIQKAQRGVYTAERVKAIPENLLRQYFQRGRGSNEGLVRVKPVLGECIRFQTLNLVEPAWPIDQKFDAIFCRNTMIYFDKKTQVRILERFVPLLKKDGLLFAGHSENFTYLTQVFRLQGQTVYRVVS</sequence>
<protein>
    <recommendedName>
        <fullName evidence="5">Chemotaxis protein methyltransferase</fullName>
        <ecNumber evidence="5">2.1.1.80</ecNumber>
    </recommendedName>
</protein>
<dbReference type="PIRSF" id="PIRSF000410">
    <property type="entry name" value="CheR"/>
    <property type="match status" value="1"/>
</dbReference>
<dbReference type="SUPFAM" id="SSF47757">
    <property type="entry name" value="Chemotaxis receptor methyltransferase CheR, N-terminal domain"/>
    <property type="match status" value="1"/>
</dbReference>
<keyword evidence="3 5" id="KW-0808">Transferase</keyword>
<dbReference type="PANTHER" id="PTHR24422:SF19">
    <property type="entry name" value="CHEMOTAXIS PROTEIN METHYLTRANSFERASE"/>
    <property type="match status" value="1"/>
</dbReference>
<dbReference type="PROSITE" id="PS50123">
    <property type="entry name" value="CHER"/>
    <property type="match status" value="1"/>
</dbReference>
<dbReference type="Pfam" id="PF01739">
    <property type="entry name" value="CheR"/>
    <property type="match status" value="1"/>
</dbReference>
<keyword evidence="2 5" id="KW-0489">Methyltransferase</keyword>
<evidence type="ECO:0000256" key="4">
    <source>
        <dbReference type="ARBA" id="ARBA00022691"/>
    </source>
</evidence>
<dbReference type="SMART" id="SM00138">
    <property type="entry name" value="MeTrc"/>
    <property type="match status" value="1"/>
</dbReference>
<name>A0ABS8C9Y2_9BURK</name>
<evidence type="ECO:0000313" key="8">
    <source>
        <dbReference type="Proteomes" id="UP000776983"/>
    </source>
</evidence>
<dbReference type="InterPro" id="IPR000780">
    <property type="entry name" value="CheR_MeTrfase"/>
</dbReference>
<evidence type="ECO:0000259" key="6">
    <source>
        <dbReference type="PROSITE" id="PS50123"/>
    </source>
</evidence>
<reference evidence="7 8" key="1">
    <citation type="submission" date="2020-07" db="EMBL/GenBank/DDBJ databases">
        <title>Pusillimonas sp. nov., isolated from poultry manure in Taiwan.</title>
        <authorList>
            <person name="Lin S.-Y."/>
            <person name="Tang Y.-S."/>
            <person name="Young C.-C."/>
        </authorList>
    </citation>
    <scope>NUCLEOTIDE SEQUENCE [LARGE SCALE GENOMIC DNA]</scope>
    <source>
        <strain evidence="7 8">CC-YST705</strain>
    </source>
</reference>
<accession>A0ABS8C9Y2</accession>
<dbReference type="RefSeq" id="WP_226953049.1">
    <property type="nucleotide sequence ID" value="NZ_JACDXW010000002.1"/>
</dbReference>
<dbReference type="InterPro" id="IPR022641">
    <property type="entry name" value="CheR_N"/>
</dbReference>
<gene>
    <name evidence="7" type="ORF">H0484_03415</name>
</gene>
<organism evidence="7 8">
    <name type="scientific">Mesopusillimonas faecipullorum</name>
    <dbReference type="NCBI Taxonomy" id="2755040"/>
    <lineage>
        <taxon>Bacteria</taxon>
        <taxon>Pseudomonadati</taxon>
        <taxon>Pseudomonadota</taxon>
        <taxon>Betaproteobacteria</taxon>
        <taxon>Burkholderiales</taxon>
        <taxon>Alcaligenaceae</taxon>
        <taxon>Mesopusillimonas</taxon>
    </lineage>
</organism>
<dbReference type="InterPro" id="IPR050903">
    <property type="entry name" value="Bact_Chemotaxis_MeTrfase"/>
</dbReference>
<comment type="caution">
    <text evidence="7">The sequence shown here is derived from an EMBL/GenBank/DDBJ whole genome shotgun (WGS) entry which is preliminary data.</text>
</comment>
<evidence type="ECO:0000256" key="2">
    <source>
        <dbReference type="ARBA" id="ARBA00022603"/>
    </source>
</evidence>
<dbReference type="Gene3D" id="1.10.155.10">
    <property type="entry name" value="Chemotaxis receptor methyltransferase CheR, N-terminal domain"/>
    <property type="match status" value="1"/>
</dbReference>
<dbReference type="PANTHER" id="PTHR24422">
    <property type="entry name" value="CHEMOTAXIS PROTEIN METHYLTRANSFERASE"/>
    <property type="match status" value="1"/>
</dbReference>
<proteinExistence type="predicted"/>
<comment type="function">
    <text evidence="5">Methylation of the membrane-bound methyl-accepting chemotaxis proteins (MCP) to form gamma-glutamyl methyl ester residues in MCP.</text>
</comment>
<dbReference type="PRINTS" id="PR00996">
    <property type="entry name" value="CHERMTFRASE"/>
</dbReference>
<dbReference type="InterPro" id="IPR026024">
    <property type="entry name" value="Chemotaxis_MeTrfase_CheR"/>
</dbReference>
<keyword evidence="8" id="KW-1185">Reference proteome</keyword>
<feature type="domain" description="CheR-type methyltransferase" evidence="6">
    <location>
        <begin position="11"/>
        <end position="281"/>
    </location>
</feature>
<dbReference type="InterPro" id="IPR022642">
    <property type="entry name" value="CheR_C"/>
</dbReference>
<evidence type="ECO:0000256" key="5">
    <source>
        <dbReference type="PIRNR" id="PIRNR000410"/>
    </source>
</evidence>